<comment type="similarity">
    <text evidence="2">Belongs to the HPPK family.</text>
</comment>
<dbReference type="SMART" id="SM00905">
    <property type="entry name" value="FolB"/>
    <property type="match status" value="1"/>
</dbReference>
<dbReference type="InterPro" id="IPR000550">
    <property type="entry name" value="Hppk"/>
</dbReference>
<dbReference type="PANTHER" id="PTHR43071:SF1">
    <property type="entry name" value="2-AMINO-4-HYDROXY-6-HYDROXYMETHYLDIHYDROPTERIDINE PYROPHOSPHOKINASE"/>
    <property type="match status" value="1"/>
</dbReference>
<keyword evidence="12" id="KW-1185">Reference proteome</keyword>
<gene>
    <name evidence="11" type="ORF">A0U93_12950</name>
</gene>
<comment type="function">
    <text evidence="9">Catalyzes the transfer of pyrophosphate from adenosine triphosphate (ATP) to 6-hydroxymethyl-7,8-dihydropterin, an enzymatic step in folate biosynthesis pathway.</text>
</comment>
<accession>A0A1U9KS77</accession>
<dbReference type="GO" id="GO:0004150">
    <property type="term" value="F:dihydroneopterin aldolase activity"/>
    <property type="evidence" value="ECO:0007669"/>
    <property type="project" value="UniProtKB-UniRule"/>
</dbReference>
<dbReference type="GO" id="GO:0046654">
    <property type="term" value="P:tetrahydrofolate biosynthetic process"/>
    <property type="evidence" value="ECO:0007669"/>
    <property type="project" value="UniProtKB-UniRule"/>
</dbReference>
<dbReference type="KEGG" id="nch:A0U93_12950"/>
<reference evidence="11 12" key="1">
    <citation type="submission" date="2016-03" db="EMBL/GenBank/DDBJ databases">
        <title>Acetic acid bacteria sequencing.</title>
        <authorList>
            <person name="Brandt J."/>
            <person name="Jakob F."/>
            <person name="Vogel R.F."/>
        </authorList>
    </citation>
    <scope>NUCLEOTIDE SEQUENCE [LARGE SCALE GENOMIC DNA]</scope>
    <source>
        <strain evidence="11 12">NBRC 101099</strain>
    </source>
</reference>
<dbReference type="SUPFAM" id="SSF55083">
    <property type="entry name" value="6-hydroxymethyl-7,8-dihydropterin pyrophosphokinase, HPPK"/>
    <property type="match status" value="1"/>
</dbReference>
<dbReference type="InterPro" id="IPR043133">
    <property type="entry name" value="GTP-CH-I_C/QueF"/>
</dbReference>
<keyword evidence="6" id="KW-0418">Kinase</keyword>
<dbReference type="GO" id="GO:0005524">
    <property type="term" value="F:ATP binding"/>
    <property type="evidence" value="ECO:0007669"/>
    <property type="project" value="UniProtKB-KW"/>
</dbReference>
<sequence length="287" mass="31411">MTKASISITGLTVFGRHGVLPEETRLGQRFVIDLDVDVDVAAAVATDDYEQAVCYASLCDLAVRITAGPPFRLIETLAERIVEAVLVDFSRVSRVRVTVHKPGAPIVHAPNDVAVTIERRRMRAVGFSLGSNMGDRAAQLRLALTRLGTAEGVRIGQVSGFYRTAPWGGTDQPDYVNCVAIGETSRTPHRLLGLCKDIEIELGRLAGRRWGPRAIDIDLLYLGDVAAKDHVLTLPHPHWQDRAFVLVPLAEIAPDAKIAGRRVTDVLKDLPREPDDVRAFGVDEEDQ</sequence>
<keyword evidence="4" id="KW-0808">Transferase</keyword>
<keyword evidence="8 10" id="KW-0289">Folate biosynthesis</keyword>
<evidence type="ECO:0000256" key="5">
    <source>
        <dbReference type="ARBA" id="ARBA00022741"/>
    </source>
</evidence>
<dbReference type="AlphaFoldDB" id="A0A1U9KS77"/>
<dbReference type="Pfam" id="PF02152">
    <property type="entry name" value="FolB"/>
    <property type="match status" value="1"/>
</dbReference>
<dbReference type="NCBIfam" id="TIGR01498">
    <property type="entry name" value="folK"/>
    <property type="match status" value="1"/>
</dbReference>
<dbReference type="EC" id="4.1.2.25" evidence="10"/>
<dbReference type="CDD" id="cd00483">
    <property type="entry name" value="HPPK"/>
    <property type="match status" value="1"/>
</dbReference>
<keyword evidence="7" id="KW-0067">ATP-binding</keyword>
<comment type="catalytic activity">
    <reaction evidence="10">
        <text>7,8-dihydroneopterin = 6-hydroxymethyl-7,8-dihydropterin + glycolaldehyde</text>
        <dbReference type="Rhea" id="RHEA:10540"/>
        <dbReference type="ChEBI" id="CHEBI:17001"/>
        <dbReference type="ChEBI" id="CHEBI:17071"/>
        <dbReference type="ChEBI" id="CHEBI:44841"/>
        <dbReference type="EC" id="4.1.2.25"/>
    </reaction>
</comment>
<evidence type="ECO:0000256" key="9">
    <source>
        <dbReference type="ARBA" id="ARBA00029409"/>
    </source>
</evidence>
<dbReference type="InterPro" id="IPR006156">
    <property type="entry name" value="Dihydroneopterin_aldolase"/>
</dbReference>
<dbReference type="InterPro" id="IPR006157">
    <property type="entry name" value="FolB_dom"/>
</dbReference>
<evidence type="ECO:0000313" key="12">
    <source>
        <dbReference type="Proteomes" id="UP000188604"/>
    </source>
</evidence>
<dbReference type="EMBL" id="CP014691">
    <property type="protein sequence ID" value="AQS88676.1"/>
    <property type="molecule type" value="Genomic_DNA"/>
</dbReference>
<evidence type="ECO:0000256" key="1">
    <source>
        <dbReference type="ARBA" id="ARBA00005051"/>
    </source>
</evidence>
<dbReference type="Proteomes" id="UP000188604">
    <property type="component" value="Chromosome"/>
</dbReference>
<dbReference type="GO" id="GO:0003848">
    <property type="term" value="F:2-amino-4-hydroxy-6-hydroxymethyldihydropteridine diphosphokinase activity"/>
    <property type="evidence" value="ECO:0007669"/>
    <property type="project" value="UniProtKB-EC"/>
</dbReference>
<dbReference type="GO" id="GO:0046656">
    <property type="term" value="P:folic acid biosynthetic process"/>
    <property type="evidence" value="ECO:0007669"/>
    <property type="project" value="UniProtKB-UniRule"/>
</dbReference>
<organism evidence="11 12">
    <name type="scientific">Neoasaia chiangmaiensis</name>
    <dbReference type="NCBI Taxonomy" id="320497"/>
    <lineage>
        <taxon>Bacteria</taxon>
        <taxon>Pseudomonadati</taxon>
        <taxon>Pseudomonadota</taxon>
        <taxon>Alphaproteobacteria</taxon>
        <taxon>Acetobacterales</taxon>
        <taxon>Acetobacteraceae</taxon>
        <taxon>Neoasaia</taxon>
    </lineage>
</organism>
<evidence type="ECO:0000256" key="4">
    <source>
        <dbReference type="ARBA" id="ARBA00022679"/>
    </source>
</evidence>
<dbReference type="Gene3D" id="3.30.70.560">
    <property type="entry name" value="7,8-Dihydro-6-hydroxymethylpterin-pyrophosphokinase HPPK"/>
    <property type="match status" value="1"/>
</dbReference>
<dbReference type="Pfam" id="PF01288">
    <property type="entry name" value="HPPK"/>
    <property type="match status" value="1"/>
</dbReference>
<comment type="similarity">
    <text evidence="10">Belongs to the DHNA family.</text>
</comment>
<evidence type="ECO:0000256" key="8">
    <source>
        <dbReference type="ARBA" id="ARBA00022909"/>
    </source>
</evidence>
<dbReference type="GO" id="GO:0016301">
    <property type="term" value="F:kinase activity"/>
    <property type="evidence" value="ECO:0007669"/>
    <property type="project" value="UniProtKB-KW"/>
</dbReference>
<keyword evidence="10" id="KW-0456">Lyase</keyword>
<dbReference type="PANTHER" id="PTHR43071">
    <property type="entry name" value="2-AMINO-4-HYDROXY-6-HYDROXYMETHYLDIHYDROPTERIDINE PYROPHOSPHOKINASE"/>
    <property type="match status" value="1"/>
</dbReference>
<comment type="function">
    <text evidence="10">Catalyzes the conversion of 7,8-dihydroneopterin to 6-hydroxymethyl-7,8-dihydropterin.</text>
</comment>
<dbReference type="STRING" id="320497.A0U93_12950"/>
<keyword evidence="5" id="KW-0547">Nucleotide-binding</keyword>
<dbReference type="UniPathway" id="UPA00077">
    <property type="reaction ID" value="UER00154"/>
</dbReference>
<evidence type="ECO:0000256" key="6">
    <source>
        <dbReference type="ARBA" id="ARBA00022777"/>
    </source>
</evidence>
<evidence type="ECO:0000256" key="2">
    <source>
        <dbReference type="ARBA" id="ARBA00005810"/>
    </source>
</evidence>
<evidence type="ECO:0000313" key="11">
    <source>
        <dbReference type="EMBL" id="AQS88676.1"/>
    </source>
</evidence>
<dbReference type="EC" id="2.7.6.3" evidence="10"/>
<dbReference type="PROSITE" id="PS00794">
    <property type="entry name" value="HPPK"/>
    <property type="match status" value="1"/>
</dbReference>
<proteinExistence type="inferred from homology"/>
<dbReference type="InterPro" id="IPR035907">
    <property type="entry name" value="Hppk_sf"/>
</dbReference>
<evidence type="ECO:0000256" key="10">
    <source>
        <dbReference type="RuleBase" id="RU362079"/>
    </source>
</evidence>
<dbReference type="Gene3D" id="3.30.1130.10">
    <property type="match status" value="1"/>
</dbReference>
<evidence type="ECO:0000256" key="7">
    <source>
        <dbReference type="ARBA" id="ARBA00022840"/>
    </source>
</evidence>
<dbReference type="OrthoDB" id="9808041at2"/>
<comment type="similarity">
    <text evidence="3">In the N-terminal section; belongs to the DHNA family.</text>
</comment>
<comment type="pathway">
    <text evidence="1">Cofactor biosynthesis; tetrahydrofolate biosynthesis; 2-amino-4-hydroxy-6-hydroxymethyl-7,8-dihydropteridine diphosphate from 7,8-dihydroneopterin triphosphate: step 4/4.</text>
</comment>
<dbReference type="NCBIfam" id="TIGR00525">
    <property type="entry name" value="folB"/>
    <property type="match status" value="1"/>
</dbReference>
<name>A0A1U9KS77_9PROT</name>
<dbReference type="RefSeq" id="WP_077807720.1">
    <property type="nucleotide sequence ID" value="NZ_BJXS01000001.1"/>
</dbReference>
<comment type="pathway">
    <text evidence="10">Cofactor biosynthesis; tetrahydrofolate biosynthesis; 2-amino-4-hydroxy-6-hydroxymethyl-7,8-dihydropteridine diphosphate from 7,8-dihydroneopterin triphosphate: step 3/4.</text>
</comment>
<dbReference type="CDD" id="cd00534">
    <property type="entry name" value="DHNA_DHNTPE"/>
    <property type="match status" value="1"/>
</dbReference>
<evidence type="ECO:0000256" key="3">
    <source>
        <dbReference type="ARBA" id="ARBA00009640"/>
    </source>
</evidence>
<dbReference type="SUPFAM" id="SSF55620">
    <property type="entry name" value="Tetrahydrobiopterin biosynthesis enzymes-like"/>
    <property type="match status" value="1"/>
</dbReference>
<dbReference type="NCBIfam" id="TIGR00526">
    <property type="entry name" value="folB_dom"/>
    <property type="match status" value="1"/>
</dbReference>
<protein>
    <recommendedName>
        <fullName evidence="10">Bifunctional folate synthesis protein</fullName>
    </recommendedName>
    <domain>
        <recommendedName>
            <fullName evidence="10">Dihydroneopterin aldolase</fullName>
            <shortName evidence="10">DHNA</shortName>
            <ecNumber evidence="10">4.1.2.25</ecNumber>
        </recommendedName>
        <alternativeName>
            <fullName evidence="10">7,8-dihydroneopterin aldolase</fullName>
        </alternativeName>
    </domain>
    <domain>
        <recommendedName>
            <fullName evidence="10">2-amino-4-hydroxy-6-hydroxymethyldihydropteridine pyrophosphokinase</fullName>
            <ecNumber evidence="10">2.7.6.3</ecNumber>
        </recommendedName>
        <alternativeName>
            <fullName evidence="10">6-hydroxymethyl-7,8-dihydropterin pyrophosphokinase</fullName>
            <shortName evidence="10">PPPK</shortName>
        </alternativeName>
        <alternativeName>
            <fullName evidence="10">7,8-dihydro-6-hydroxymethylpterin pyrophosphokinase</fullName>
            <shortName evidence="10">HPPK</shortName>
        </alternativeName>
    </domain>
</protein>